<dbReference type="RefSeq" id="XP_009161426.1">
    <property type="nucleotide sequence ID" value="XM_009163178.1"/>
</dbReference>
<dbReference type="EMBL" id="JH226137">
    <property type="protein sequence ID" value="EHY60965.1"/>
    <property type="molecule type" value="Genomic_DNA"/>
</dbReference>
<organism evidence="2 3">
    <name type="scientific">Exophiala dermatitidis (strain ATCC 34100 / CBS 525.76 / NIH/UT8656)</name>
    <name type="common">Black yeast</name>
    <name type="synonym">Wangiella dermatitidis</name>
    <dbReference type="NCBI Taxonomy" id="858893"/>
    <lineage>
        <taxon>Eukaryota</taxon>
        <taxon>Fungi</taxon>
        <taxon>Dikarya</taxon>
        <taxon>Ascomycota</taxon>
        <taxon>Pezizomycotina</taxon>
        <taxon>Eurotiomycetes</taxon>
        <taxon>Chaetothyriomycetidae</taxon>
        <taxon>Chaetothyriales</taxon>
        <taxon>Herpotrichiellaceae</taxon>
        <taxon>Exophiala</taxon>
    </lineage>
</organism>
<feature type="non-terminal residue" evidence="2">
    <location>
        <position position="339"/>
    </location>
</feature>
<dbReference type="VEuPathDB" id="FungiDB:HMPREF1120_08907"/>
<feature type="region of interest" description="Disordered" evidence="1">
    <location>
        <begin position="286"/>
        <end position="324"/>
    </location>
</feature>
<accession>H6CB18</accession>
<dbReference type="AlphaFoldDB" id="H6CB18"/>
<evidence type="ECO:0000313" key="3">
    <source>
        <dbReference type="Proteomes" id="UP000007304"/>
    </source>
</evidence>
<reference evidence="2" key="1">
    <citation type="submission" date="2011-07" db="EMBL/GenBank/DDBJ databases">
        <title>The Genome Sequence of Exophiala (Wangiella) dermatitidis NIH/UT8656.</title>
        <authorList>
            <consortium name="The Broad Institute Genome Sequencing Platform"/>
            <person name="Cuomo C."/>
            <person name="Wang Z."/>
            <person name="Hunicke-Smith S."/>
            <person name="Szanislo P.J."/>
            <person name="Earl A."/>
            <person name="Young S.K."/>
            <person name="Zeng Q."/>
            <person name="Gargeya S."/>
            <person name="Fitzgerald M."/>
            <person name="Haas B."/>
            <person name="Abouelleil A."/>
            <person name="Alvarado L."/>
            <person name="Arachchi H.M."/>
            <person name="Berlin A."/>
            <person name="Brown A."/>
            <person name="Chapman S.B."/>
            <person name="Chen Z."/>
            <person name="Dunbar C."/>
            <person name="Freedman E."/>
            <person name="Gearin G."/>
            <person name="Gellesch M."/>
            <person name="Goldberg J."/>
            <person name="Griggs A."/>
            <person name="Gujja S."/>
            <person name="Heiman D."/>
            <person name="Howarth C."/>
            <person name="Larson L."/>
            <person name="Lui A."/>
            <person name="MacDonald P.J.P."/>
            <person name="Montmayeur A."/>
            <person name="Murphy C."/>
            <person name="Neiman D."/>
            <person name="Pearson M."/>
            <person name="Priest M."/>
            <person name="Roberts A."/>
            <person name="Saif S."/>
            <person name="Shea T."/>
            <person name="Shenoy N."/>
            <person name="Sisk P."/>
            <person name="Stolte C."/>
            <person name="Sykes S."/>
            <person name="Wortman J."/>
            <person name="Nusbaum C."/>
            <person name="Birren B."/>
        </authorList>
    </citation>
    <scope>NUCLEOTIDE SEQUENCE</scope>
    <source>
        <strain evidence="2">NIH/UT8656</strain>
    </source>
</reference>
<sequence>MLHTVYDINPARLNSIMPALQWMEDDPAFLEHRERRFERDDPPPPYSSRSTTREPTPGPFPQTQGDIDFAELLRQPLSDHEIDLIRYTFRHSGYGPGDRYNDEEGQEKERIDRAWGRRDANYVPLYRGPDLIGRPGQQREYIMIRHSIKKRWQQLGVWNPAWGVPTGEFGGFGNDDGPKSWPWWDSRDKETPESRAIRRYLLKQAHGNETLTPHPPEADGIAEVPVDDDESPITSRPWFTWALEVAEEEVRLRRNPDRTETYISARANVTARWKEKGWWKDSWSNNLPRDSEWRDLPGWKWKYESPSPEPPDPNDMDFTPSEIDAMEAIRLPTPSPPPK</sequence>
<dbReference type="eggNOG" id="ENOG502SSPQ">
    <property type="taxonomic scope" value="Eukaryota"/>
</dbReference>
<dbReference type="Proteomes" id="UP000007304">
    <property type="component" value="Unassembled WGS sequence"/>
</dbReference>
<proteinExistence type="predicted"/>
<protein>
    <submittedName>
        <fullName evidence="2">Uncharacterized protein</fullName>
    </submittedName>
</protein>
<dbReference type="GeneID" id="20313546"/>
<dbReference type="HOGENOM" id="CLU_820276_0_0_1"/>
<gene>
    <name evidence="2" type="ORF">HMPREF1120_08907</name>
</gene>
<feature type="compositionally biased region" description="Basic and acidic residues" evidence="1">
    <location>
        <begin position="289"/>
        <end position="303"/>
    </location>
</feature>
<dbReference type="InParanoid" id="H6CB18"/>
<evidence type="ECO:0000256" key="1">
    <source>
        <dbReference type="SAM" id="MobiDB-lite"/>
    </source>
</evidence>
<name>H6CB18_EXODN</name>
<feature type="region of interest" description="Disordered" evidence="1">
    <location>
        <begin position="35"/>
        <end position="65"/>
    </location>
</feature>
<keyword evidence="3" id="KW-1185">Reference proteome</keyword>
<evidence type="ECO:0000313" key="2">
    <source>
        <dbReference type="EMBL" id="EHY60965.1"/>
    </source>
</evidence>